<dbReference type="SUPFAM" id="SSF51161">
    <property type="entry name" value="Trimeric LpxA-like enzymes"/>
    <property type="match status" value="1"/>
</dbReference>
<dbReference type="AlphaFoldDB" id="A0A0R2U8J6"/>
<proteinExistence type="predicted"/>
<dbReference type="InterPro" id="IPR047324">
    <property type="entry name" value="LbH_gamma_CA-like"/>
</dbReference>
<protein>
    <recommendedName>
        <fullName evidence="3">Anhydrase</fullName>
    </recommendedName>
</protein>
<reference evidence="1 2" key="1">
    <citation type="submission" date="2015-10" db="EMBL/GenBank/DDBJ databases">
        <title>Metagenome-Assembled Genomes uncover a global brackish microbiome.</title>
        <authorList>
            <person name="Hugerth L.W."/>
            <person name="Larsson J."/>
            <person name="Alneberg J."/>
            <person name="Lindh M.V."/>
            <person name="Legrand C."/>
            <person name="Pinhassi J."/>
            <person name="Andersson A.F."/>
        </authorList>
    </citation>
    <scope>NUCLEOTIDE SEQUENCE [LARGE SCALE GENOMIC DNA]</scope>
    <source>
        <strain evidence="1">BACL26 MAG-121220-bin70</strain>
    </source>
</reference>
<name>A0A0R2U8J6_9GAMM</name>
<dbReference type="Pfam" id="PF00132">
    <property type="entry name" value="Hexapep"/>
    <property type="match status" value="1"/>
</dbReference>
<dbReference type="CDD" id="cd04645">
    <property type="entry name" value="LbH_gamma_CA_like"/>
    <property type="match status" value="1"/>
</dbReference>
<dbReference type="InterPro" id="IPR050484">
    <property type="entry name" value="Transf_Hexapept/Carb_Anhydrase"/>
</dbReference>
<dbReference type="PANTHER" id="PTHR13061:SF29">
    <property type="entry name" value="GAMMA CARBONIC ANHYDRASE-LIKE 1, MITOCHONDRIAL-RELATED"/>
    <property type="match status" value="1"/>
</dbReference>
<evidence type="ECO:0000313" key="1">
    <source>
        <dbReference type="EMBL" id="KRO93658.1"/>
    </source>
</evidence>
<evidence type="ECO:0000313" key="2">
    <source>
        <dbReference type="Proteomes" id="UP000051213"/>
    </source>
</evidence>
<organism evidence="1 2">
    <name type="scientific">SAR92 bacterium BACL26 MAG-121220-bin70</name>
    <dbReference type="NCBI Taxonomy" id="1655626"/>
    <lineage>
        <taxon>Bacteria</taxon>
        <taxon>Pseudomonadati</taxon>
        <taxon>Pseudomonadota</taxon>
        <taxon>Gammaproteobacteria</taxon>
        <taxon>Cellvibrionales</taxon>
        <taxon>Porticoccaceae</taxon>
        <taxon>SAR92 clade</taxon>
    </lineage>
</organism>
<gene>
    <name evidence="1" type="ORF">ABS24_06665</name>
</gene>
<dbReference type="EMBL" id="LICA01000227">
    <property type="protein sequence ID" value="KRO93658.1"/>
    <property type="molecule type" value="Genomic_DNA"/>
</dbReference>
<evidence type="ECO:0008006" key="3">
    <source>
        <dbReference type="Google" id="ProtNLM"/>
    </source>
</evidence>
<dbReference type="Gene3D" id="2.160.10.10">
    <property type="entry name" value="Hexapeptide repeat proteins"/>
    <property type="match status" value="1"/>
</dbReference>
<comment type="caution">
    <text evidence="1">The sequence shown here is derived from an EMBL/GenBank/DDBJ whole genome shotgun (WGS) entry which is preliminary data.</text>
</comment>
<sequence>MIYRIGEDTPDIHESAFVAESADVIGKVILREQSSVWFNAVIRGDCDYIEVGKRSNIQDGAVLHADPGQPLKIGEDVTVGHQAMVHCKEIGDRTLIGIQAIILDGAVVGSDCLIAANALVKAGAVIPDGSMVVGSPGKIIRQTEENIRAYMLAGAQIYVQKAKNMRTELIKVER</sequence>
<dbReference type="PANTHER" id="PTHR13061">
    <property type="entry name" value="DYNACTIN SUBUNIT P25"/>
    <property type="match status" value="1"/>
</dbReference>
<accession>A0A0R2U8J6</accession>
<dbReference type="Proteomes" id="UP000051213">
    <property type="component" value="Unassembled WGS sequence"/>
</dbReference>
<dbReference type="InterPro" id="IPR011004">
    <property type="entry name" value="Trimer_LpxA-like_sf"/>
</dbReference>
<dbReference type="InterPro" id="IPR001451">
    <property type="entry name" value="Hexapep"/>
</dbReference>